<protein>
    <submittedName>
        <fullName evidence="7">Peptide/nickel transport system substrate-binding protein</fullName>
    </submittedName>
</protein>
<keyword evidence="3 5" id="KW-0732">Signal</keyword>
<keyword evidence="2" id="KW-0813">Transport</keyword>
<dbReference type="Gene3D" id="3.10.105.10">
    <property type="entry name" value="Dipeptide-binding Protein, Domain 3"/>
    <property type="match status" value="1"/>
</dbReference>
<comment type="similarity">
    <text evidence="1">Belongs to the bacterial solute-binding protein 5 family.</text>
</comment>
<dbReference type="GO" id="GO:1904680">
    <property type="term" value="F:peptide transmembrane transporter activity"/>
    <property type="evidence" value="ECO:0007669"/>
    <property type="project" value="TreeGrafter"/>
</dbReference>
<evidence type="ECO:0000313" key="8">
    <source>
        <dbReference type="Proteomes" id="UP000190285"/>
    </source>
</evidence>
<dbReference type="PANTHER" id="PTHR30290">
    <property type="entry name" value="PERIPLASMIC BINDING COMPONENT OF ABC TRANSPORTER"/>
    <property type="match status" value="1"/>
</dbReference>
<dbReference type="OrthoDB" id="9772924at2"/>
<evidence type="ECO:0000256" key="5">
    <source>
        <dbReference type="SAM" id="SignalP"/>
    </source>
</evidence>
<dbReference type="GO" id="GO:0042597">
    <property type="term" value="C:periplasmic space"/>
    <property type="evidence" value="ECO:0007669"/>
    <property type="project" value="UniProtKB-ARBA"/>
</dbReference>
<feature type="chain" id="PRO_5038333188" evidence="5">
    <location>
        <begin position="21"/>
        <end position="541"/>
    </location>
</feature>
<dbReference type="Gene3D" id="3.90.76.10">
    <property type="entry name" value="Dipeptide-binding Protein, Domain 1"/>
    <property type="match status" value="1"/>
</dbReference>
<dbReference type="GO" id="GO:0043190">
    <property type="term" value="C:ATP-binding cassette (ABC) transporter complex"/>
    <property type="evidence" value="ECO:0007669"/>
    <property type="project" value="InterPro"/>
</dbReference>
<evidence type="ECO:0000259" key="6">
    <source>
        <dbReference type="Pfam" id="PF00496"/>
    </source>
</evidence>
<dbReference type="Gene3D" id="3.40.190.10">
    <property type="entry name" value="Periplasmic binding protein-like II"/>
    <property type="match status" value="1"/>
</dbReference>
<dbReference type="SUPFAM" id="SSF53850">
    <property type="entry name" value="Periplasmic binding protein-like II"/>
    <property type="match status" value="1"/>
</dbReference>
<dbReference type="InterPro" id="IPR039424">
    <property type="entry name" value="SBP_5"/>
</dbReference>
<dbReference type="CDD" id="cd00995">
    <property type="entry name" value="PBP2_NikA_DppA_OppA_like"/>
    <property type="match status" value="1"/>
</dbReference>
<dbReference type="Proteomes" id="UP000190285">
    <property type="component" value="Unassembled WGS sequence"/>
</dbReference>
<dbReference type="AlphaFoldDB" id="A0A1T5MD69"/>
<dbReference type="PANTHER" id="PTHR30290:SF9">
    <property type="entry name" value="OLIGOPEPTIDE-BINDING PROTEIN APPA"/>
    <property type="match status" value="1"/>
</dbReference>
<dbReference type="Pfam" id="PF00496">
    <property type="entry name" value="SBP_bac_5"/>
    <property type="match status" value="1"/>
</dbReference>
<dbReference type="InterPro" id="IPR000914">
    <property type="entry name" value="SBP_5_dom"/>
</dbReference>
<evidence type="ECO:0000256" key="1">
    <source>
        <dbReference type="ARBA" id="ARBA00005695"/>
    </source>
</evidence>
<dbReference type="STRING" id="36842.SAMN02194393_04480"/>
<evidence type="ECO:0000256" key="3">
    <source>
        <dbReference type="ARBA" id="ARBA00022729"/>
    </source>
</evidence>
<evidence type="ECO:0000256" key="4">
    <source>
        <dbReference type="SAM" id="MobiDB-lite"/>
    </source>
</evidence>
<dbReference type="PROSITE" id="PS51257">
    <property type="entry name" value="PROKAR_LIPOPROTEIN"/>
    <property type="match status" value="1"/>
</dbReference>
<reference evidence="8" key="1">
    <citation type="submission" date="2017-02" db="EMBL/GenBank/DDBJ databases">
        <authorList>
            <person name="Varghese N."/>
            <person name="Submissions S."/>
        </authorList>
    </citation>
    <scope>NUCLEOTIDE SEQUENCE [LARGE SCALE GENOMIC DNA]</scope>
    <source>
        <strain evidence="8">M1</strain>
    </source>
</reference>
<feature type="domain" description="Solute-binding protein family 5" evidence="6">
    <location>
        <begin position="93"/>
        <end position="460"/>
    </location>
</feature>
<name>A0A1T5MD69_9FIRM</name>
<proteinExistence type="inferred from homology"/>
<feature type="compositionally biased region" description="Polar residues" evidence="4">
    <location>
        <begin position="26"/>
        <end position="42"/>
    </location>
</feature>
<organism evidence="7 8">
    <name type="scientific">Maledivibacter halophilus</name>
    <dbReference type="NCBI Taxonomy" id="36842"/>
    <lineage>
        <taxon>Bacteria</taxon>
        <taxon>Bacillati</taxon>
        <taxon>Bacillota</taxon>
        <taxon>Clostridia</taxon>
        <taxon>Peptostreptococcales</taxon>
        <taxon>Caminicellaceae</taxon>
        <taxon>Maledivibacter</taxon>
    </lineage>
</organism>
<gene>
    <name evidence="7" type="ORF">SAMN02194393_04480</name>
</gene>
<dbReference type="InterPro" id="IPR030678">
    <property type="entry name" value="Peptide/Ni-bd"/>
</dbReference>
<evidence type="ECO:0000256" key="2">
    <source>
        <dbReference type="ARBA" id="ARBA00022448"/>
    </source>
</evidence>
<feature type="region of interest" description="Disordered" evidence="4">
    <location>
        <begin position="26"/>
        <end position="45"/>
    </location>
</feature>
<dbReference type="RefSeq" id="WP_079494835.1">
    <property type="nucleotide sequence ID" value="NZ_FUZT01000014.1"/>
</dbReference>
<sequence length="541" mass="61684">MKLKKIIVIMLALVMVLSLAACGNNDENNTAKETSNQEASNQEPKEGKKIFKYGNDLGALTGLDVHLFTTSEVFEVSEQTHEALIGVRTGTYELYPLLITEMPKVSEDGLTYSFELKKGIKFHDGSELTSHDVKYTLERIFTPSVGNVNTWICDMIKGSKEMLEGEATELSGFKLIDDYKFEISLYEPYAPFEAVMATTQMVIFPEEAESYGKDWGLKTYIGTGPLKLKEFQPKVKVMLERFDDYHGEVAKLDELHFLNMEANTALLEFEKGNIHLARVQESLVDQYKDDEKLKDKLREQNLIGIIALTLNHEKPPLDDVRVRKAVSLAVDRKSLAENYLKGNVSPAKSMLPPGVLGYDPDAPELEYNPEKAKELLAEAGYPDGVELTSVVSEKNKLVGVFTVLQAQLKEAGITLNIQQVDKPSYVDLRKRGEIQMPILTWYADYVDPDNFLYTFLYKENSVFFSSNYKNEEFNKLAEEGRRIANREEREELYKKLDYKVVHEDLPHSPLYTPKAFYMEADNVDGLEMQNFTFRFYNTDLK</sequence>
<dbReference type="PIRSF" id="PIRSF002741">
    <property type="entry name" value="MppA"/>
    <property type="match status" value="1"/>
</dbReference>
<feature type="signal peptide" evidence="5">
    <location>
        <begin position="1"/>
        <end position="20"/>
    </location>
</feature>
<accession>A0A1T5MD69</accession>
<keyword evidence="8" id="KW-1185">Reference proteome</keyword>
<evidence type="ECO:0000313" key="7">
    <source>
        <dbReference type="EMBL" id="SKC86170.1"/>
    </source>
</evidence>
<dbReference type="EMBL" id="FUZT01000014">
    <property type="protein sequence ID" value="SKC86170.1"/>
    <property type="molecule type" value="Genomic_DNA"/>
</dbReference>
<dbReference type="GO" id="GO:0015833">
    <property type="term" value="P:peptide transport"/>
    <property type="evidence" value="ECO:0007669"/>
    <property type="project" value="TreeGrafter"/>
</dbReference>